<evidence type="ECO:0000259" key="5">
    <source>
        <dbReference type="PROSITE" id="PS50828"/>
    </source>
</evidence>
<feature type="domain" description="Smr" evidence="5">
    <location>
        <begin position="576"/>
        <end position="639"/>
    </location>
</feature>
<dbReference type="PROSITE" id="PS50828">
    <property type="entry name" value="SMR"/>
    <property type="match status" value="1"/>
</dbReference>
<evidence type="ECO:0000313" key="7">
    <source>
        <dbReference type="Proteomes" id="UP000007264"/>
    </source>
</evidence>
<dbReference type="SUPFAM" id="SSF160443">
    <property type="entry name" value="SMR domain-like"/>
    <property type="match status" value="1"/>
</dbReference>
<gene>
    <name evidence="6" type="ORF">COCSUDRAFT_38919</name>
</gene>
<dbReference type="InterPro" id="IPR002885">
    <property type="entry name" value="PPR_rpt"/>
</dbReference>
<organism evidence="6 7">
    <name type="scientific">Coccomyxa subellipsoidea (strain C-169)</name>
    <name type="common">Green microalga</name>
    <dbReference type="NCBI Taxonomy" id="574566"/>
    <lineage>
        <taxon>Eukaryota</taxon>
        <taxon>Viridiplantae</taxon>
        <taxon>Chlorophyta</taxon>
        <taxon>core chlorophytes</taxon>
        <taxon>Trebouxiophyceae</taxon>
        <taxon>Trebouxiophyceae incertae sedis</taxon>
        <taxon>Coccomyxaceae</taxon>
        <taxon>Coccomyxa</taxon>
        <taxon>Coccomyxa subellipsoidea</taxon>
    </lineage>
</organism>
<evidence type="ECO:0000256" key="4">
    <source>
        <dbReference type="SAM" id="MobiDB-lite"/>
    </source>
</evidence>
<dbReference type="AlphaFoldDB" id="I0Z964"/>
<feature type="repeat" description="PPR" evidence="3">
    <location>
        <begin position="273"/>
        <end position="307"/>
    </location>
</feature>
<dbReference type="NCBIfam" id="TIGR00756">
    <property type="entry name" value="PPR"/>
    <property type="match status" value="3"/>
</dbReference>
<evidence type="ECO:0000313" key="6">
    <source>
        <dbReference type="EMBL" id="EIE27183.1"/>
    </source>
</evidence>
<feature type="repeat" description="PPR" evidence="3">
    <location>
        <begin position="503"/>
        <end position="537"/>
    </location>
</feature>
<dbReference type="Gene3D" id="3.30.1370.110">
    <property type="match status" value="1"/>
</dbReference>
<dbReference type="PANTHER" id="PTHR47447">
    <property type="entry name" value="OS03G0856100 PROTEIN"/>
    <property type="match status" value="1"/>
</dbReference>
<dbReference type="Pfam" id="PF13041">
    <property type="entry name" value="PPR_2"/>
    <property type="match status" value="1"/>
</dbReference>
<name>I0Z964_COCSC</name>
<accession>I0Z964</accession>
<dbReference type="InterPro" id="IPR011990">
    <property type="entry name" value="TPR-like_helical_dom_sf"/>
</dbReference>
<dbReference type="GeneID" id="17045198"/>
<evidence type="ECO:0000256" key="3">
    <source>
        <dbReference type="PROSITE-ProRule" id="PRU00708"/>
    </source>
</evidence>
<dbReference type="EMBL" id="AGSI01000001">
    <property type="protein sequence ID" value="EIE27183.1"/>
    <property type="molecule type" value="Genomic_DNA"/>
</dbReference>
<dbReference type="InterPro" id="IPR033443">
    <property type="entry name" value="PROP1-like_PPR_dom"/>
</dbReference>
<protein>
    <recommendedName>
        <fullName evidence="5">Smr domain-containing protein</fullName>
    </recommendedName>
</protein>
<reference evidence="6 7" key="1">
    <citation type="journal article" date="2012" name="Genome Biol.">
        <title>The genome of the polar eukaryotic microalga coccomyxa subellipsoidea reveals traits of cold adaptation.</title>
        <authorList>
            <person name="Blanc G."/>
            <person name="Agarkova I."/>
            <person name="Grimwood J."/>
            <person name="Kuo A."/>
            <person name="Brueggeman A."/>
            <person name="Dunigan D."/>
            <person name="Gurnon J."/>
            <person name="Ladunga I."/>
            <person name="Lindquist E."/>
            <person name="Lucas S."/>
            <person name="Pangilinan J."/>
            <person name="Proschold T."/>
            <person name="Salamov A."/>
            <person name="Schmutz J."/>
            <person name="Weeks D."/>
            <person name="Yamada T."/>
            <person name="Claverie J.M."/>
            <person name="Grigoriev I."/>
            <person name="Van Etten J."/>
            <person name="Lomsadze A."/>
            <person name="Borodovsky M."/>
        </authorList>
    </citation>
    <scope>NUCLEOTIDE SEQUENCE [LARGE SCALE GENOMIC DNA]</scope>
    <source>
        <strain evidence="6 7">C-169</strain>
    </source>
</reference>
<proteinExistence type="inferred from homology"/>
<dbReference type="RefSeq" id="XP_005651727.1">
    <property type="nucleotide sequence ID" value="XM_005651670.1"/>
</dbReference>
<dbReference type="PANTHER" id="PTHR47447:SF17">
    <property type="entry name" value="OS12G0638900 PROTEIN"/>
    <property type="match status" value="1"/>
</dbReference>
<feature type="region of interest" description="Disordered" evidence="4">
    <location>
        <begin position="76"/>
        <end position="95"/>
    </location>
</feature>
<evidence type="ECO:0000256" key="2">
    <source>
        <dbReference type="ARBA" id="ARBA00022737"/>
    </source>
</evidence>
<comment type="caution">
    <text evidence="6">The sequence shown here is derived from an EMBL/GenBank/DDBJ whole genome shotgun (WGS) entry which is preliminary data.</text>
</comment>
<dbReference type="PROSITE" id="PS51375">
    <property type="entry name" value="PPR"/>
    <property type="match status" value="5"/>
</dbReference>
<dbReference type="Proteomes" id="UP000007264">
    <property type="component" value="Unassembled WGS sequence"/>
</dbReference>
<keyword evidence="2" id="KW-0677">Repeat</keyword>
<dbReference type="InterPro" id="IPR036063">
    <property type="entry name" value="Smr_dom_sf"/>
</dbReference>
<dbReference type="eggNOG" id="KOG4197">
    <property type="taxonomic scope" value="Eukaryota"/>
</dbReference>
<dbReference type="OrthoDB" id="185373at2759"/>
<feature type="repeat" description="PPR" evidence="3">
    <location>
        <begin position="354"/>
        <end position="388"/>
    </location>
</feature>
<dbReference type="KEGG" id="csl:COCSUDRAFT_38919"/>
<evidence type="ECO:0000256" key="1">
    <source>
        <dbReference type="ARBA" id="ARBA00007626"/>
    </source>
</evidence>
<dbReference type="Gene3D" id="1.25.40.10">
    <property type="entry name" value="Tetratricopeptide repeat domain"/>
    <property type="match status" value="3"/>
</dbReference>
<sequence>MVAQQLHRALLGSRGGLQHFTTSPLGNRGTAFKQAAIVIRRKTAPCAVHQARPNGAISAAEEEAAKVMASDRLASHGLAGSRTRRKSTQQDRSQTVLDADEVSSQALLLRYHASLALVCMQELPPLGGLLYVPVLEHLADVKSRGDPMFMVLGAMLADDDSRLHGAWDLKPWRLLLRNYSRMRAPAFALRAFQEMRSRCIWSPQDTHTVNILLNALSSDLPAAFAMYNELMAGGLEPTRVTFNTLLKACMRGQNAARADEVLAWMRERGCQGNEHTYNTYIKAASYSGDVERALKVLPQMAADGCAPTPAVWGSLIVACGKSPKVAPQPFGMARQVESALGLWRQMAASGTTPTVDNCNALLTACIDCDQGERALDIYRSMKDLGVEPDLVTYNLAVRACGGQSGSKLRSAQLDQAFQLLADMRAAGVAPDQQTVTSMLALCAQAGAGRRALALYEEVKDSGIRIDVALQSALIAALGSEGLAEDALAVFRKMVWGPRRMKPNEHTYRLVTRICREAGLVKEALHAYRGMRRMGFRPSNAEWREMISAAVEAAMAEKDGGDLVASCLGLDEAQSWVDLHGLTSVEARAAVLCVLSSVQHRAAAGASLTSNLVFITGVGRHSDPEVGPVLHEAIHKLLNDELKLATNVPRPRRRQPAQSSQQLDYPQRYAGRVAGL</sequence>
<comment type="similarity">
    <text evidence="1">Belongs to the PPR family. P subfamily.</text>
</comment>
<dbReference type="InterPro" id="IPR002625">
    <property type="entry name" value="Smr_dom"/>
</dbReference>
<feature type="repeat" description="PPR" evidence="3">
    <location>
        <begin position="238"/>
        <end position="272"/>
    </location>
</feature>
<feature type="repeat" description="PPR" evidence="3">
    <location>
        <begin position="431"/>
        <end position="465"/>
    </location>
</feature>
<keyword evidence="7" id="KW-1185">Reference proteome</keyword>
<dbReference type="Pfam" id="PF17177">
    <property type="entry name" value="PPR_long"/>
    <property type="match status" value="1"/>
</dbReference>